<dbReference type="GO" id="GO:0005739">
    <property type="term" value="C:mitochondrion"/>
    <property type="evidence" value="ECO:0007669"/>
    <property type="project" value="TreeGrafter"/>
</dbReference>
<dbReference type="SMART" id="SM00829">
    <property type="entry name" value="PKS_ER"/>
    <property type="match status" value="1"/>
</dbReference>
<keyword evidence="3" id="KW-1185">Reference proteome</keyword>
<dbReference type="GeneID" id="34610859"/>
<dbReference type="Proteomes" id="UP000184188">
    <property type="component" value="Unassembled WGS sequence"/>
</dbReference>
<name>A0A1L9SU59_9EURO</name>
<dbReference type="STRING" id="1073090.A0A1L9SU59"/>
<feature type="domain" description="Enoyl reductase (ER)" evidence="1">
    <location>
        <begin position="28"/>
        <end position="359"/>
    </location>
</feature>
<dbReference type="InterPro" id="IPR013154">
    <property type="entry name" value="ADH-like_N"/>
</dbReference>
<dbReference type="Pfam" id="PF13602">
    <property type="entry name" value="ADH_zinc_N_2"/>
    <property type="match status" value="1"/>
</dbReference>
<dbReference type="Gene3D" id="3.90.180.10">
    <property type="entry name" value="Medium-chain alcohol dehydrogenases, catalytic domain"/>
    <property type="match status" value="1"/>
</dbReference>
<organism evidence="2 3">
    <name type="scientific">Penicilliopsis zonata CBS 506.65</name>
    <dbReference type="NCBI Taxonomy" id="1073090"/>
    <lineage>
        <taxon>Eukaryota</taxon>
        <taxon>Fungi</taxon>
        <taxon>Dikarya</taxon>
        <taxon>Ascomycota</taxon>
        <taxon>Pezizomycotina</taxon>
        <taxon>Eurotiomycetes</taxon>
        <taxon>Eurotiomycetidae</taxon>
        <taxon>Eurotiales</taxon>
        <taxon>Aspergillaceae</taxon>
        <taxon>Penicilliopsis</taxon>
    </lineage>
</organism>
<dbReference type="CDD" id="cd08267">
    <property type="entry name" value="MDR1"/>
    <property type="match status" value="1"/>
</dbReference>
<reference evidence="3" key="1">
    <citation type="journal article" date="2017" name="Genome Biol.">
        <title>Comparative genomics reveals high biological diversity and specific adaptations in the industrially and medically important fungal genus Aspergillus.</title>
        <authorList>
            <person name="de Vries R.P."/>
            <person name="Riley R."/>
            <person name="Wiebenga A."/>
            <person name="Aguilar-Osorio G."/>
            <person name="Amillis S."/>
            <person name="Uchima C.A."/>
            <person name="Anderluh G."/>
            <person name="Asadollahi M."/>
            <person name="Askin M."/>
            <person name="Barry K."/>
            <person name="Battaglia E."/>
            <person name="Bayram O."/>
            <person name="Benocci T."/>
            <person name="Braus-Stromeyer S.A."/>
            <person name="Caldana C."/>
            <person name="Canovas D."/>
            <person name="Cerqueira G.C."/>
            <person name="Chen F."/>
            <person name="Chen W."/>
            <person name="Choi C."/>
            <person name="Clum A."/>
            <person name="Dos Santos R.A."/>
            <person name="Damasio A.R."/>
            <person name="Diallinas G."/>
            <person name="Emri T."/>
            <person name="Fekete E."/>
            <person name="Flipphi M."/>
            <person name="Freyberg S."/>
            <person name="Gallo A."/>
            <person name="Gournas C."/>
            <person name="Habgood R."/>
            <person name="Hainaut M."/>
            <person name="Harispe M.L."/>
            <person name="Henrissat B."/>
            <person name="Hilden K.S."/>
            <person name="Hope R."/>
            <person name="Hossain A."/>
            <person name="Karabika E."/>
            <person name="Karaffa L."/>
            <person name="Karanyi Z."/>
            <person name="Krasevec N."/>
            <person name="Kuo A."/>
            <person name="Kusch H."/>
            <person name="LaButti K."/>
            <person name="Lagendijk E.L."/>
            <person name="Lapidus A."/>
            <person name="Levasseur A."/>
            <person name="Lindquist E."/>
            <person name="Lipzen A."/>
            <person name="Logrieco A.F."/>
            <person name="MacCabe A."/>
            <person name="Maekelae M.R."/>
            <person name="Malavazi I."/>
            <person name="Melin P."/>
            <person name="Meyer V."/>
            <person name="Mielnichuk N."/>
            <person name="Miskei M."/>
            <person name="Molnar A.P."/>
            <person name="Mule G."/>
            <person name="Ngan C.Y."/>
            <person name="Orejas M."/>
            <person name="Orosz E."/>
            <person name="Ouedraogo J.P."/>
            <person name="Overkamp K.M."/>
            <person name="Park H.-S."/>
            <person name="Perrone G."/>
            <person name="Piumi F."/>
            <person name="Punt P.J."/>
            <person name="Ram A.F."/>
            <person name="Ramon A."/>
            <person name="Rauscher S."/>
            <person name="Record E."/>
            <person name="Riano-Pachon D.M."/>
            <person name="Robert V."/>
            <person name="Roehrig J."/>
            <person name="Ruller R."/>
            <person name="Salamov A."/>
            <person name="Salih N.S."/>
            <person name="Samson R.A."/>
            <person name="Sandor E."/>
            <person name="Sanguinetti M."/>
            <person name="Schuetze T."/>
            <person name="Sepcic K."/>
            <person name="Shelest E."/>
            <person name="Sherlock G."/>
            <person name="Sophianopoulou V."/>
            <person name="Squina F.M."/>
            <person name="Sun H."/>
            <person name="Susca A."/>
            <person name="Todd R.B."/>
            <person name="Tsang A."/>
            <person name="Unkles S.E."/>
            <person name="van de Wiele N."/>
            <person name="van Rossen-Uffink D."/>
            <person name="Oliveira J.V."/>
            <person name="Vesth T.C."/>
            <person name="Visser J."/>
            <person name="Yu J.-H."/>
            <person name="Zhou M."/>
            <person name="Andersen M.R."/>
            <person name="Archer D.B."/>
            <person name="Baker S.E."/>
            <person name="Benoit I."/>
            <person name="Brakhage A.A."/>
            <person name="Braus G.H."/>
            <person name="Fischer R."/>
            <person name="Frisvad J.C."/>
            <person name="Goldman G.H."/>
            <person name="Houbraken J."/>
            <person name="Oakley B."/>
            <person name="Pocsi I."/>
            <person name="Scazzocchio C."/>
            <person name="Seiboth B."/>
            <person name="vanKuyk P.A."/>
            <person name="Wortman J."/>
            <person name="Dyer P.S."/>
            <person name="Grigoriev I.V."/>
        </authorList>
    </citation>
    <scope>NUCLEOTIDE SEQUENCE [LARGE SCALE GENOMIC DNA]</scope>
    <source>
        <strain evidence="3">CBS 506.65</strain>
    </source>
</reference>
<dbReference type="PANTHER" id="PTHR11695">
    <property type="entry name" value="ALCOHOL DEHYDROGENASE RELATED"/>
    <property type="match status" value="1"/>
</dbReference>
<dbReference type="PANTHER" id="PTHR11695:SF294">
    <property type="entry name" value="RETICULON-4-INTERACTING PROTEIN 1, MITOCHONDRIAL"/>
    <property type="match status" value="1"/>
</dbReference>
<dbReference type="Gene3D" id="3.40.50.720">
    <property type="entry name" value="NAD(P)-binding Rossmann-like Domain"/>
    <property type="match status" value="1"/>
</dbReference>
<evidence type="ECO:0000259" key="1">
    <source>
        <dbReference type="SMART" id="SM00829"/>
    </source>
</evidence>
<accession>A0A1L9SU59</accession>
<dbReference type="RefSeq" id="XP_022585265.1">
    <property type="nucleotide sequence ID" value="XM_022724394.1"/>
</dbReference>
<dbReference type="GO" id="GO:0016491">
    <property type="term" value="F:oxidoreductase activity"/>
    <property type="evidence" value="ECO:0007669"/>
    <property type="project" value="InterPro"/>
</dbReference>
<dbReference type="VEuPathDB" id="FungiDB:ASPZODRAFT_137897"/>
<gene>
    <name evidence="2" type="ORF">ASPZODRAFT_137897</name>
</gene>
<dbReference type="AlphaFoldDB" id="A0A1L9SU59"/>
<protein>
    <recommendedName>
        <fullName evidence="1">Enoyl reductase (ER) domain-containing protein</fullName>
    </recommendedName>
</protein>
<evidence type="ECO:0000313" key="2">
    <source>
        <dbReference type="EMBL" id="OJJ50755.1"/>
    </source>
</evidence>
<sequence>MSDSIANVPSTMRAWIYSQKGRPSQVIRLDPAFPAPSVSSLQAGEVLVKITHATFNAGNTLLMQALPTFLRKMPAIPEMEFCGTILAAGSNIASSRPELAVGTVVIGMCPLGEMFRKGRGVLAEYLATTAEAVVSIPRGISTTEAAGIGGVGCTALQVTDLLGLKRGQSVLVNGGSAGSGVMMVQVAKYLVGETGRVVATCSAANAELVRSIGADEVIDYRVNHPLYDYLITHYATQRFDAIIDCIGIQELYLHSPAYLCEGGKYLNIGAYATKTTLAGVFQWTWNQYANRFCPVWLGGIPRWYMFYSATPDVPTLNRVRQMVEEGHLKQVVDSVWEMEDVKKAYERMESKRTRGKIIIHIQD</sequence>
<evidence type="ECO:0000313" key="3">
    <source>
        <dbReference type="Proteomes" id="UP000184188"/>
    </source>
</evidence>
<dbReference type="EMBL" id="KV878336">
    <property type="protein sequence ID" value="OJJ50755.1"/>
    <property type="molecule type" value="Genomic_DNA"/>
</dbReference>
<dbReference type="SUPFAM" id="SSF50129">
    <property type="entry name" value="GroES-like"/>
    <property type="match status" value="1"/>
</dbReference>
<dbReference type="OrthoDB" id="3509362at2759"/>
<dbReference type="InterPro" id="IPR020843">
    <property type="entry name" value="ER"/>
</dbReference>
<dbReference type="SUPFAM" id="SSF51735">
    <property type="entry name" value="NAD(P)-binding Rossmann-fold domains"/>
    <property type="match status" value="1"/>
</dbReference>
<dbReference type="InterPro" id="IPR036291">
    <property type="entry name" value="NAD(P)-bd_dom_sf"/>
</dbReference>
<proteinExistence type="predicted"/>
<dbReference type="InterPro" id="IPR011032">
    <property type="entry name" value="GroES-like_sf"/>
</dbReference>
<dbReference type="InterPro" id="IPR050700">
    <property type="entry name" value="YIM1/Zinc_Alcohol_DH_Fams"/>
</dbReference>
<dbReference type="Pfam" id="PF08240">
    <property type="entry name" value="ADH_N"/>
    <property type="match status" value="1"/>
</dbReference>